<sequence length="104" mass="11888">MILMKCNIIIIIIIFNIFLPILCKKKEDSSNEILNNSFQEHIRVKRRFGGLRIFMRLGRLGIRGARRGGRLFRGGQGGGNMFGNNMYGYNNNGFNNYGSLNNWG</sequence>
<evidence type="ECO:0000313" key="1">
    <source>
        <dbReference type="Proteomes" id="UP000035681"/>
    </source>
</evidence>
<accession>A0A0K0E9A2</accession>
<protein>
    <submittedName>
        <fullName evidence="2 3">Uncharacterized protein</fullName>
    </submittedName>
</protein>
<keyword evidence="1" id="KW-1185">Reference proteome</keyword>
<evidence type="ECO:0000313" key="2">
    <source>
        <dbReference type="WBParaSite" id="SSTP_0000608600.1"/>
    </source>
</evidence>
<reference evidence="2" key="1">
    <citation type="submission" date="2015-08" db="UniProtKB">
        <authorList>
            <consortium name="WormBaseParasite"/>
        </authorList>
    </citation>
    <scope>IDENTIFICATION</scope>
</reference>
<dbReference type="WBParaSite" id="TCONS_00002856.p1">
    <property type="protein sequence ID" value="TCONS_00002856.p1"/>
    <property type="gene ID" value="XLOC_002650"/>
</dbReference>
<dbReference type="WBParaSite" id="SSTP_0000608600.1">
    <property type="protein sequence ID" value="SSTP_0000608600.1"/>
    <property type="gene ID" value="SSTP_0000608600"/>
</dbReference>
<evidence type="ECO:0000313" key="3">
    <source>
        <dbReference type="WBParaSite" id="TCONS_00002856.p1"/>
    </source>
</evidence>
<dbReference type="AlphaFoldDB" id="A0A0K0E9A2"/>
<dbReference type="Proteomes" id="UP000035681">
    <property type="component" value="Unplaced"/>
</dbReference>
<organism evidence="2">
    <name type="scientific">Strongyloides stercoralis</name>
    <name type="common">Threadworm</name>
    <dbReference type="NCBI Taxonomy" id="6248"/>
    <lineage>
        <taxon>Eukaryota</taxon>
        <taxon>Metazoa</taxon>
        <taxon>Ecdysozoa</taxon>
        <taxon>Nematoda</taxon>
        <taxon>Chromadorea</taxon>
        <taxon>Rhabditida</taxon>
        <taxon>Tylenchina</taxon>
        <taxon>Panagrolaimomorpha</taxon>
        <taxon>Strongyloidoidea</taxon>
        <taxon>Strongyloididae</taxon>
        <taxon>Strongyloides</taxon>
    </lineage>
</organism>
<proteinExistence type="predicted"/>
<name>A0A0K0E9A2_STRER</name>